<dbReference type="GO" id="GO:0042392">
    <property type="term" value="F:sphingosine-1-phosphate phosphatase activity"/>
    <property type="evidence" value="ECO:0007669"/>
    <property type="project" value="TreeGrafter"/>
</dbReference>
<sequence>MMNRKQLAVAASMYAVFAAVTAWVLRVGEDFPLNAYILYAVIDHRLAVLNPFLSLISSDDYGRAFFWIPVALALWFTRYRRTSDSMIAAFALSLILGEALKHLMYLPRPFTVLHVSTLISTAPDSSYPSGHALIVSTGALAAASLPWYLSIPLAAEAIMVSYGRIYVGVHWPLDVVMGWVLGAADVALINAFPQLPRAVDAVLQAVLGGLRRRGGE</sequence>
<dbReference type="InterPro" id="IPR036938">
    <property type="entry name" value="PAP2/HPO_sf"/>
</dbReference>
<evidence type="ECO:0000313" key="3">
    <source>
        <dbReference type="EMBL" id="GGP19099.1"/>
    </source>
</evidence>
<evidence type="ECO:0000313" key="4">
    <source>
        <dbReference type="Proteomes" id="UP000610960"/>
    </source>
</evidence>
<evidence type="ECO:0000259" key="2">
    <source>
        <dbReference type="SMART" id="SM00014"/>
    </source>
</evidence>
<dbReference type="SUPFAM" id="SSF48317">
    <property type="entry name" value="Acid phosphatase/Vanadium-dependent haloperoxidase"/>
    <property type="match status" value="1"/>
</dbReference>
<dbReference type="Proteomes" id="UP000610960">
    <property type="component" value="Unassembled WGS sequence"/>
</dbReference>
<proteinExistence type="predicted"/>
<reference evidence="3" key="2">
    <citation type="submission" date="2020-09" db="EMBL/GenBank/DDBJ databases">
        <authorList>
            <person name="Sun Q."/>
            <person name="Ohkuma M."/>
        </authorList>
    </citation>
    <scope>NUCLEOTIDE SEQUENCE</scope>
    <source>
        <strain evidence="3">JCM 10088</strain>
    </source>
</reference>
<name>A0A830GRM2_9CREN</name>
<feature type="transmembrane region" description="Helical" evidence="1">
    <location>
        <begin position="86"/>
        <end position="106"/>
    </location>
</feature>
<reference evidence="3" key="1">
    <citation type="journal article" date="2014" name="Int. J. Syst. Evol. Microbiol.">
        <title>Complete genome sequence of Corynebacterium casei LMG S-19264T (=DSM 44701T), isolated from a smear-ripened cheese.</title>
        <authorList>
            <consortium name="US DOE Joint Genome Institute (JGI-PGF)"/>
            <person name="Walter F."/>
            <person name="Albersmeier A."/>
            <person name="Kalinowski J."/>
            <person name="Ruckert C."/>
        </authorList>
    </citation>
    <scope>NUCLEOTIDE SEQUENCE</scope>
    <source>
        <strain evidence="3">JCM 10088</strain>
    </source>
</reference>
<dbReference type="SMART" id="SM00014">
    <property type="entry name" value="acidPPc"/>
    <property type="match status" value="1"/>
</dbReference>
<dbReference type="OrthoDB" id="10182at2157"/>
<dbReference type="Gene3D" id="1.20.144.10">
    <property type="entry name" value="Phosphatidic acid phosphatase type 2/haloperoxidase"/>
    <property type="match status" value="1"/>
</dbReference>
<accession>A0A830GRM2</accession>
<dbReference type="PANTHER" id="PTHR14969:SF13">
    <property type="entry name" value="AT30094P"/>
    <property type="match status" value="1"/>
</dbReference>
<keyword evidence="1" id="KW-0812">Transmembrane</keyword>
<organism evidence="3 4">
    <name type="scientific">Thermocladium modestius</name>
    <dbReference type="NCBI Taxonomy" id="62609"/>
    <lineage>
        <taxon>Archaea</taxon>
        <taxon>Thermoproteota</taxon>
        <taxon>Thermoprotei</taxon>
        <taxon>Thermoproteales</taxon>
        <taxon>Thermoproteaceae</taxon>
        <taxon>Thermocladium</taxon>
    </lineage>
</organism>
<feature type="transmembrane region" description="Helical" evidence="1">
    <location>
        <begin position="126"/>
        <end position="149"/>
    </location>
</feature>
<dbReference type="PANTHER" id="PTHR14969">
    <property type="entry name" value="SPHINGOSINE-1-PHOSPHATE PHOSPHOHYDROLASE"/>
    <property type="match status" value="1"/>
</dbReference>
<keyword evidence="1" id="KW-1133">Transmembrane helix</keyword>
<evidence type="ECO:0000256" key="1">
    <source>
        <dbReference type="SAM" id="Phobius"/>
    </source>
</evidence>
<keyword evidence="4" id="KW-1185">Reference proteome</keyword>
<dbReference type="Pfam" id="PF01569">
    <property type="entry name" value="PAP2"/>
    <property type="match status" value="1"/>
</dbReference>
<dbReference type="EMBL" id="BMNL01000001">
    <property type="protein sequence ID" value="GGP19099.1"/>
    <property type="molecule type" value="Genomic_DNA"/>
</dbReference>
<feature type="transmembrane region" description="Helical" evidence="1">
    <location>
        <begin position="61"/>
        <end position="79"/>
    </location>
</feature>
<keyword evidence="1" id="KW-0472">Membrane</keyword>
<gene>
    <name evidence="3" type="ORF">GCM10007981_01410</name>
</gene>
<protein>
    <submittedName>
        <fullName evidence="3">Phosphatase PAP2 family protein</fullName>
    </submittedName>
</protein>
<dbReference type="InterPro" id="IPR000326">
    <property type="entry name" value="PAP2/HPO"/>
</dbReference>
<dbReference type="AlphaFoldDB" id="A0A830GRM2"/>
<comment type="caution">
    <text evidence="3">The sequence shown here is derived from an EMBL/GenBank/DDBJ whole genome shotgun (WGS) entry which is preliminary data.</text>
</comment>
<dbReference type="RefSeq" id="WP_188595556.1">
    <property type="nucleotide sequence ID" value="NZ_BMNL01000001.1"/>
</dbReference>
<feature type="domain" description="Phosphatidic acid phosphatase type 2/haloperoxidase" evidence="2">
    <location>
        <begin position="82"/>
        <end position="190"/>
    </location>
</feature>